<keyword evidence="1" id="KW-0805">Transcription regulation</keyword>
<dbReference type="InterPro" id="IPR000835">
    <property type="entry name" value="HTH_MarR-typ"/>
</dbReference>
<dbReference type="Gene3D" id="1.10.10.10">
    <property type="entry name" value="Winged helix-like DNA-binding domain superfamily/Winged helix DNA-binding domain"/>
    <property type="match status" value="1"/>
</dbReference>
<evidence type="ECO:0000256" key="1">
    <source>
        <dbReference type="ARBA" id="ARBA00023015"/>
    </source>
</evidence>
<feature type="region of interest" description="Disordered" evidence="4">
    <location>
        <begin position="1"/>
        <end position="24"/>
    </location>
</feature>
<accession>A0ABU0J877</accession>
<dbReference type="InterPro" id="IPR023187">
    <property type="entry name" value="Tscrpt_reg_MarR-type_CS"/>
</dbReference>
<keyword evidence="3" id="KW-0804">Transcription</keyword>
<dbReference type="Pfam" id="PF12802">
    <property type="entry name" value="MarR_2"/>
    <property type="match status" value="1"/>
</dbReference>
<dbReference type="InterPro" id="IPR039422">
    <property type="entry name" value="MarR/SlyA-like"/>
</dbReference>
<dbReference type="PANTHER" id="PTHR33164:SF95">
    <property type="entry name" value="TRANSCRIPTIONAL REGULATOR"/>
    <property type="match status" value="1"/>
</dbReference>
<dbReference type="Proteomes" id="UP001242480">
    <property type="component" value="Unassembled WGS sequence"/>
</dbReference>
<dbReference type="RefSeq" id="WP_307274500.1">
    <property type="nucleotide sequence ID" value="NZ_JAUSVX010000006.1"/>
</dbReference>
<keyword evidence="2 6" id="KW-0238">DNA-binding</keyword>
<evidence type="ECO:0000256" key="2">
    <source>
        <dbReference type="ARBA" id="ARBA00023125"/>
    </source>
</evidence>
<dbReference type="GO" id="GO:0003677">
    <property type="term" value="F:DNA binding"/>
    <property type="evidence" value="ECO:0007669"/>
    <property type="project" value="UniProtKB-KW"/>
</dbReference>
<dbReference type="PROSITE" id="PS01117">
    <property type="entry name" value="HTH_MARR_1"/>
    <property type="match status" value="1"/>
</dbReference>
<dbReference type="PRINTS" id="PR00598">
    <property type="entry name" value="HTHMARR"/>
</dbReference>
<organism evidence="6 7">
    <name type="scientific">Labrys wisconsinensis</name>
    <dbReference type="NCBI Taxonomy" id="425677"/>
    <lineage>
        <taxon>Bacteria</taxon>
        <taxon>Pseudomonadati</taxon>
        <taxon>Pseudomonadota</taxon>
        <taxon>Alphaproteobacteria</taxon>
        <taxon>Hyphomicrobiales</taxon>
        <taxon>Xanthobacteraceae</taxon>
        <taxon>Labrys</taxon>
    </lineage>
</organism>
<dbReference type="PANTHER" id="PTHR33164">
    <property type="entry name" value="TRANSCRIPTIONAL REGULATOR, MARR FAMILY"/>
    <property type="match status" value="1"/>
</dbReference>
<reference evidence="6 7" key="1">
    <citation type="submission" date="2023-07" db="EMBL/GenBank/DDBJ databases">
        <title>Genomic Encyclopedia of Type Strains, Phase IV (KMG-IV): sequencing the most valuable type-strain genomes for metagenomic binning, comparative biology and taxonomic classification.</title>
        <authorList>
            <person name="Goeker M."/>
        </authorList>
    </citation>
    <scope>NUCLEOTIDE SEQUENCE [LARGE SCALE GENOMIC DNA]</scope>
    <source>
        <strain evidence="6 7">DSM 19619</strain>
    </source>
</reference>
<evidence type="ECO:0000256" key="4">
    <source>
        <dbReference type="SAM" id="MobiDB-lite"/>
    </source>
</evidence>
<feature type="domain" description="HTH marR-type" evidence="5">
    <location>
        <begin position="26"/>
        <end position="173"/>
    </location>
</feature>
<dbReference type="EMBL" id="JAUSVX010000006">
    <property type="protein sequence ID" value="MDQ0470485.1"/>
    <property type="molecule type" value="Genomic_DNA"/>
</dbReference>
<evidence type="ECO:0000256" key="3">
    <source>
        <dbReference type="ARBA" id="ARBA00023163"/>
    </source>
</evidence>
<dbReference type="InterPro" id="IPR036390">
    <property type="entry name" value="WH_DNA-bd_sf"/>
</dbReference>
<sequence>MTKEADADPASLPEQDAPEPAAPLSREEILAYYARTGYSLDHHPAHIIRRAHQRATACFQEVMAGDDLTPTQHAAIATILRYGEVSQNHLGRLTRMDPSTISLVVRALLKRGLIERRPSKTDQRMATITLTPHGVRYGLERLDSSMEVARRLLAPLSATEQATLLELLRRIAADEDGPSE</sequence>
<gene>
    <name evidence="6" type="ORF">QO011_003504</name>
</gene>
<keyword evidence="7" id="KW-1185">Reference proteome</keyword>
<name>A0ABU0J877_9HYPH</name>
<comment type="caution">
    <text evidence="6">The sequence shown here is derived from an EMBL/GenBank/DDBJ whole genome shotgun (WGS) entry which is preliminary data.</text>
</comment>
<evidence type="ECO:0000259" key="5">
    <source>
        <dbReference type="PROSITE" id="PS50995"/>
    </source>
</evidence>
<dbReference type="PROSITE" id="PS50995">
    <property type="entry name" value="HTH_MARR_2"/>
    <property type="match status" value="1"/>
</dbReference>
<proteinExistence type="predicted"/>
<dbReference type="SUPFAM" id="SSF46785">
    <property type="entry name" value="Winged helix' DNA-binding domain"/>
    <property type="match status" value="1"/>
</dbReference>
<evidence type="ECO:0000313" key="6">
    <source>
        <dbReference type="EMBL" id="MDQ0470485.1"/>
    </source>
</evidence>
<dbReference type="InterPro" id="IPR036388">
    <property type="entry name" value="WH-like_DNA-bd_sf"/>
</dbReference>
<protein>
    <submittedName>
        <fullName evidence="6">DNA-binding MarR family transcriptional regulator</fullName>
    </submittedName>
</protein>
<dbReference type="SMART" id="SM00347">
    <property type="entry name" value="HTH_MARR"/>
    <property type="match status" value="1"/>
</dbReference>
<evidence type="ECO:0000313" key="7">
    <source>
        <dbReference type="Proteomes" id="UP001242480"/>
    </source>
</evidence>